<organism evidence="2 3">
    <name type="scientific">Rhizoctonia solani</name>
    <dbReference type="NCBI Taxonomy" id="456999"/>
    <lineage>
        <taxon>Eukaryota</taxon>
        <taxon>Fungi</taxon>
        <taxon>Dikarya</taxon>
        <taxon>Basidiomycota</taxon>
        <taxon>Agaricomycotina</taxon>
        <taxon>Agaricomycetes</taxon>
        <taxon>Cantharellales</taxon>
        <taxon>Ceratobasidiaceae</taxon>
        <taxon>Rhizoctonia</taxon>
    </lineage>
</organism>
<evidence type="ECO:0000256" key="1">
    <source>
        <dbReference type="SAM" id="Phobius"/>
    </source>
</evidence>
<keyword evidence="1" id="KW-1133">Transmembrane helix</keyword>
<gene>
    <name evidence="2" type="ORF">RDB_LOCUS163646</name>
</gene>
<keyword evidence="1" id="KW-0812">Transmembrane</keyword>
<protein>
    <submittedName>
        <fullName evidence="2">Uncharacterized protein</fullName>
    </submittedName>
</protein>
<keyword evidence="1" id="KW-0472">Membrane</keyword>
<feature type="transmembrane region" description="Helical" evidence="1">
    <location>
        <begin position="22"/>
        <end position="47"/>
    </location>
</feature>
<feature type="non-terminal residue" evidence="2">
    <location>
        <position position="92"/>
    </location>
</feature>
<comment type="caution">
    <text evidence="2">The sequence shown here is derived from an EMBL/GenBank/DDBJ whole genome shotgun (WGS) entry which is preliminary data.</text>
</comment>
<evidence type="ECO:0000313" key="2">
    <source>
        <dbReference type="EMBL" id="CAE6463791.1"/>
    </source>
</evidence>
<evidence type="ECO:0000313" key="3">
    <source>
        <dbReference type="Proteomes" id="UP000663846"/>
    </source>
</evidence>
<sequence>MSQLVLSETVLAAPRARSIHTLLVPVACAVVSVVVLLLHVVLSLAPVKRFIAKLRGREPDEVNVDSVSQQPVIRQHTSFFPDLRSHIKAHGG</sequence>
<dbReference type="EMBL" id="CAJMWS010000796">
    <property type="protein sequence ID" value="CAE6463791.1"/>
    <property type="molecule type" value="Genomic_DNA"/>
</dbReference>
<dbReference type="AlphaFoldDB" id="A0A8H3BT20"/>
<reference evidence="2" key="1">
    <citation type="submission" date="2021-01" db="EMBL/GenBank/DDBJ databases">
        <authorList>
            <person name="Kaushik A."/>
        </authorList>
    </citation>
    <scope>NUCLEOTIDE SEQUENCE</scope>
    <source>
        <strain evidence="2">AG1-1C</strain>
    </source>
</reference>
<name>A0A8H3BT20_9AGAM</name>
<dbReference type="Proteomes" id="UP000663846">
    <property type="component" value="Unassembled WGS sequence"/>
</dbReference>
<accession>A0A8H3BT20</accession>
<proteinExistence type="predicted"/>